<reference evidence="10" key="1">
    <citation type="submission" date="2016-01" db="EMBL/GenBank/DDBJ databases">
        <authorList>
            <person name="Peeters Charlotte."/>
        </authorList>
    </citation>
    <scope>NUCLEOTIDE SEQUENCE [LARGE SCALE GENOMIC DNA]</scope>
</reference>
<name>A0A157ZTN8_9BURK</name>
<evidence type="ECO:0000256" key="6">
    <source>
        <dbReference type="ARBA" id="ARBA00023136"/>
    </source>
</evidence>
<dbReference type="STRING" id="1777137.AWB76_01258"/>
<evidence type="ECO:0000256" key="5">
    <source>
        <dbReference type="ARBA" id="ARBA00022989"/>
    </source>
</evidence>
<dbReference type="Proteomes" id="UP000054624">
    <property type="component" value="Unassembled WGS sequence"/>
</dbReference>
<proteinExistence type="predicted"/>
<feature type="transmembrane region" description="Helical" evidence="7">
    <location>
        <begin position="22"/>
        <end position="43"/>
    </location>
</feature>
<dbReference type="Pfam" id="PF02470">
    <property type="entry name" value="MlaD"/>
    <property type="match status" value="3"/>
</dbReference>
<dbReference type="OrthoDB" id="9806984at2"/>
<feature type="domain" description="Mce/MlaD" evidence="8">
    <location>
        <begin position="161"/>
        <end position="221"/>
    </location>
</feature>
<organism evidence="9 10">
    <name type="scientific">Caballeronia temeraria</name>
    <dbReference type="NCBI Taxonomy" id="1777137"/>
    <lineage>
        <taxon>Bacteria</taxon>
        <taxon>Pseudomonadati</taxon>
        <taxon>Pseudomonadota</taxon>
        <taxon>Betaproteobacteria</taxon>
        <taxon>Burkholderiales</taxon>
        <taxon>Burkholderiaceae</taxon>
        <taxon>Caballeronia</taxon>
    </lineage>
</organism>
<feature type="domain" description="Mce/MlaD" evidence="8">
    <location>
        <begin position="299"/>
        <end position="395"/>
    </location>
</feature>
<keyword evidence="4 7" id="KW-0812">Transmembrane</keyword>
<dbReference type="GO" id="GO:0005886">
    <property type="term" value="C:plasma membrane"/>
    <property type="evidence" value="ECO:0007669"/>
    <property type="project" value="UniProtKB-SubCell"/>
</dbReference>
<evidence type="ECO:0000259" key="8">
    <source>
        <dbReference type="Pfam" id="PF02470"/>
    </source>
</evidence>
<dbReference type="EMBL" id="FCOI02000003">
    <property type="protein sequence ID" value="SAK48839.1"/>
    <property type="molecule type" value="Genomic_DNA"/>
</dbReference>
<keyword evidence="6 7" id="KW-0472">Membrane</keyword>
<keyword evidence="5 7" id="KW-1133">Transmembrane helix</keyword>
<keyword evidence="2" id="KW-1003">Cell membrane</keyword>
<evidence type="ECO:0000256" key="3">
    <source>
        <dbReference type="ARBA" id="ARBA00022519"/>
    </source>
</evidence>
<dbReference type="RefSeq" id="WP_061159230.1">
    <property type="nucleotide sequence ID" value="NZ_FCOI02000003.1"/>
</dbReference>
<dbReference type="PANTHER" id="PTHR30462:SF0">
    <property type="entry name" value="INTERMEMBRANE TRANSPORT PROTEIN YEBT"/>
    <property type="match status" value="1"/>
</dbReference>
<keyword evidence="10" id="KW-1185">Reference proteome</keyword>
<dbReference type="InterPro" id="IPR051800">
    <property type="entry name" value="PqiA-PqiB_transport"/>
</dbReference>
<dbReference type="PANTHER" id="PTHR30462">
    <property type="entry name" value="INTERMEMBRANE TRANSPORT PROTEIN PQIB-RELATED"/>
    <property type="match status" value="1"/>
</dbReference>
<gene>
    <name evidence="9" type="ORF">AWB76_01258</name>
</gene>
<keyword evidence="3" id="KW-0997">Cell inner membrane</keyword>
<protein>
    <submittedName>
        <fullName evidence="9">Mammalian cell entry protein</fullName>
    </submittedName>
</protein>
<evidence type="ECO:0000256" key="4">
    <source>
        <dbReference type="ARBA" id="ARBA00022692"/>
    </source>
</evidence>
<dbReference type="AlphaFoldDB" id="A0A157ZTN8"/>
<accession>A0A157ZTN8</accession>
<comment type="subcellular location">
    <subcellularLocation>
        <location evidence="1">Cell inner membrane</location>
    </subcellularLocation>
</comment>
<evidence type="ECO:0000256" key="2">
    <source>
        <dbReference type="ARBA" id="ARBA00022475"/>
    </source>
</evidence>
<sequence length="533" mass="58107">MSTPDNTPDAEVVPKKRWRIPWVWVVPAIAVIVGIWLAAQAVLEKGPTVTISFKTGEGLEAGKTKIKFKDVDIGLVKTVALSKDYTSVIATAELTRDASNMLVTDTRFWVVRPRVAGGSVSGISTLLSGAYIGMDIGRSKDSRRDYTGLETPPVFASDVPGRQFVLKAADLGSVDVGTPVYFRRLQVGQVTAFELDKDGSGVTLHVFVNAPYDRYVNADSRFWQAGGIDVALGTDGLKVNTQSLVSILIGGLAFETPAVSLSWAEAPRDTTFTLHATRAEALRQRESIVDKYVFPFDGSVRGLAVGAPVEFRGIQIGEVTAIYTRFDPVTKRISIPVEVNLYPERFTSRFESLPKGGRLTTDRRELADQLVAHGMRAQLRTGSLLTGQLYVSIDFFPNAKKATIDWSRTPPEMPTTPSGLDSLQDSINRIMTRIDKLPIEELTASARQTLDSTTRLMQGLNTEVVPQAATTLAAARAALDAAHSTLMPDSGLQQDTAEAIRELTRTAASFRSLADYLQQHPEALLRGKPEDKK</sequence>
<dbReference type="InterPro" id="IPR003399">
    <property type="entry name" value="Mce/MlaD"/>
</dbReference>
<evidence type="ECO:0000256" key="7">
    <source>
        <dbReference type="SAM" id="Phobius"/>
    </source>
</evidence>
<evidence type="ECO:0000313" key="9">
    <source>
        <dbReference type="EMBL" id="SAK48839.1"/>
    </source>
</evidence>
<evidence type="ECO:0000313" key="10">
    <source>
        <dbReference type="Proteomes" id="UP000054624"/>
    </source>
</evidence>
<feature type="domain" description="Mce/MlaD" evidence="8">
    <location>
        <begin position="46"/>
        <end position="134"/>
    </location>
</feature>
<evidence type="ECO:0000256" key="1">
    <source>
        <dbReference type="ARBA" id="ARBA00004533"/>
    </source>
</evidence>